<dbReference type="GO" id="GO:0016705">
    <property type="term" value="F:oxidoreductase activity, acting on paired donors, with incorporation or reduction of molecular oxygen"/>
    <property type="evidence" value="ECO:0007669"/>
    <property type="project" value="InterPro"/>
</dbReference>
<dbReference type="OrthoDB" id="1844152at2759"/>
<dbReference type="GO" id="GO:0005506">
    <property type="term" value="F:iron ion binding"/>
    <property type="evidence" value="ECO:0007669"/>
    <property type="project" value="InterPro"/>
</dbReference>
<comment type="caution">
    <text evidence="1">The sequence shown here is derived from an EMBL/GenBank/DDBJ whole genome shotgun (WGS) entry which is preliminary data.</text>
</comment>
<dbReference type="GO" id="GO:0004497">
    <property type="term" value="F:monooxygenase activity"/>
    <property type="evidence" value="ECO:0007669"/>
    <property type="project" value="InterPro"/>
</dbReference>
<dbReference type="Proteomes" id="UP000807716">
    <property type="component" value="Unassembled WGS sequence"/>
</dbReference>
<accession>A0A9P6PNQ7</accession>
<name>A0A9P6PNQ7_9FUNG</name>
<dbReference type="SUPFAM" id="SSF48264">
    <property type="entry name" value="Cytochrome P450"/>
    <property type="match status" value="1"/>
</dbReference>
<reference evidence="1" key="1">
    <citation type="journal article" date="2020" name="Fungal Divers.">
        <title>Resolving the Mortierellaceae phylogeny through synthesis of multi-gene phylogenetics and phylogenomics.</title>
        <authorList>
            <person name="Vandepol N."/>
            <person name="Liber J."/>
            <person name="Desiro A."/>
            <person name="Na H."/>
            <person name="Kennedy M."/>
            <person name="Barry K."/>
            <person name="Grigoriev I.V."/>
            <person name="Miller A.N."/>
            <person name="O'Donnell K."/>
            <person name="Stajich J.E."/>
            <person name="Bonito G."/>
        </authorList>
    </citation>
    <scope>NUCLEOTIDE SEQUENCE</scope>
    <source>
        <strain evidence="1">BC1065</strain>
    </source>
</reference>
<dbReference type="GO" id="GO:0020037">
    <property type="term" value="F:heme binding"/>
    <property type="evidence" value="ECO:0007669"/>
    <property type="project" value="InterPro"/>
</dbReference>
<organism evidence="1 2">
    <name type="scientific">Actinomortierella ambigua</name>
    <dbReference type="NCBI Taxonomy" id="1343610"/>
    <lineage>
        <taxon>Eukaryota</taxon>
        <taxon>Fungi</taxon>
        <taxon>Fungi incertae sedis</taxon>
        <taxon>Mucoromycota</taxon>
        <taxon>Mortierellomycotina</taxon>
        <taxon>Mortierellomycetes</taxon>
        <taxon>Mortierellales</taxon>
        <taxon>Mortierellaceae</taxon>
        <taxon>Actinomortierella</taxon>
    </lineage>
</organism>
<dbReference type="InterPro" id="IPR036396">
    <property type="entry name" value="Cyt_P450_sf"/>
</dbReference>
<gene>
    <name evidence="1" type="ORF">DFQ27_000485</name>
</gene>
<dbReference type="AlphaFoldDB" id="A0A9P6PNQ7"/>
<dbReference type="EMBL" id="JAAAJB010001110">
    <property type="protein sequence ID" value="KAG0248993.1"/>
    <property type="molecule type" value="Genomic_DNA"/>
</dbReference>
<protein>
    <submittedName>
        <fullName evidence="1">Uncharacterized protein</fullName>
    </submittedName>
</protein>
<dbReference type="Gene3D" id="1.10.630.10">
    <property type="entry name" value="Cytochrome P450"/>
    <property type="match status" value="1"/>
</dbReference>
<keyword evidence="2" id="KW-1185">Reference proteome</keyword>
<evidence type="ECO:0000313" key="2">
    <source>
        <dbReference type="Proteomes" id="UP000807716"/>
    </source>
</evidence>
<feature type="non-terminal residue" evidence="1">
    <location>
        <position position="252"/>
    </location>
</feature>
<proteinExistence type="predicted"/>
<evidence type="ECO:0000313" key="1">
    <source>
        <dbReference type="EMBL" id="KAG0248993.1"/>
    </source>
</evidence>
<sequence>MVLSFADIQTIDQYAAFKAIVPLAVGTASMAYLATKVASNYYSSDKDIPTVPLKEGATSHDAEYKKDPSAFLLRCEQEYGSVYNIQIFNQFFTVVNGPDLARELFLRDDLNALDAIEQFTGMRTFFRSMTKSNHEHDSMVIHLLVRDFITPYIGLYTPRIVRNLEKQLDKHLPACDLEHPIKVVQQMVASAMASVFMGEEIGAQPQVIDTFIQCTYDFNVVTGGGERKWNFWRTFRTKAKYSYLSPMMKHVR</sequence>